<name>A0A0T9T9T3_YERAE</name>
<reference evidence="2" key="1">
    <citation type="submission" date="2015-03" db="EMBL/GenBank/DDBJ databases">
        <authorList>
            <consortium name="Pathogen Informatics"/>
        </authorList>
    </citation>
    <scope>NUCLEOTIDE SEQUENCE [LARGE SCALE GENOMIC DNA]</scope>
    <source>
        <strain evidence="2">IP27925</strain>
    </source>
</reference>
<proteinExistence type="predicted"/>
<protein>
    <submittedName>
        <fullName evidence="1">Uncharacterized protein</fullName>
    </submittedName>
</protein>
<accession>A0A0T9T9T3</accession>
<dbReference type="Proteomes" id="UP000040088">
    <property type="component" value="Unassembled WGS sequence"/>
</dbReference>
<gene>
    <name evidence="1" type="ORF">ERS008460_00627</name>
</gene>
<sequence>MLYDQIEIVFISYFLILTADLLKELLFTKNKGGG</sequence>
<evidence type="ECO:0000313" key="1">
    <source>
        <dbReference type="EMBL" id="CNK70118.1"/>
    </source>
</evidence>
<dbReference type="EMBL" id="CQEM01000002">
    <property type="protein sequence ID" value="CNK70118.1"/>
    <property type="molecule type" value="Genomic_DNA"/>
</dbReference>
<organism evidence="1 2">
    <name type="scientific">Yersinia aleksiciae</name>
    <dbReference type="NCBI Taxonomy" id="263819"/>
    <lineage>
        <taxon>Bacteria</taxon>
        <taxon>Pseudomonadati</taxon>
        <taxon>Pseudomonadota</taxon>
        <taxon>Gammaproteobacteria</taxon>
        <taxon>Enterobacterales</taxon>
        <taxon>Yersiniaceae</taxon>
        <taxon>Yersinia</taxon>
    </lineage>
</organism>
<dbReference type="AlphaFoldDB" id="A0A0T9T9T3"/>
<evidence type="ECO:0000313" key="2">
    <source>
        <dbReference type="Proteomes" id="UP000040088"/>
    </source>
</evidence>